<keyword evidence="4 6" id="KW-0418">Kinase</keyword>
<evidence type="ECO:0000256" key="4">
    <source>
        <dbReference type="ARBA" id="ARBA00022777"/>
    </source>
</evidence>
<dbReference type="CDD" id="cd07776">
    <property type="entry name" value="ASKHA_NBD_FGGY_SpXK-like"/>
    <property type="match status" value="1"/>
</dbReference>
<dbReference type="EMBL" id="CAJVQB010038354">
    <property type="protein sequence ID" value="CAG8826138.1"/>
    <property type="molecule type" value="Genomic_DNA"/>
</dbReference>
<accession>A0ABN7WC43</accession>
<keyword evidence="6" id="KW-0119">Carbohydrate metabolism</keyword>
<keyword evidence="3 6" id="KW-0808">Transferase</keyword>
<reference evidence="8 9" key="1">
    <citation type="submission" date="2021-06" db="EMBL/GenBank/DDBJ databases">
        <authorList>
            <person name="Kallberg Y."/>
            <person name="Tangrot J."/>
            <person name="Rosling A."/>
        </authorList>
    </citation>
    <scope>NUCLEOTIDE SEQUENCE [LARGE SCALE GENOMIC DNA]</scope>
    <source>
        <strain evidence="8 9">120-4 pot B 10/14</strain>
    </source>
</reference>
<dbReference type="InterPro" id="IPR042024">
    <property type="entry name" value="D-XK_euk"/>
</dbReference>
<dbReference type="PANTHER" id="PTHR10196:SF57">
    <property type="entry name" value="XYLULOSE KINASE"/>
    <property type="match status" value="1"/>
</dbReference>
<proteinExistence type="inferred from homology"/>
<organism evidence="8 9">
    <name type="scientific">Gigaspora margarita</name>
    <dbReference type="NCBI Taxonomy" id="4874"/>
    <lineage>
        <taxon>Eukaryota</taxon>
        <taxon>Fungi</taxon>
        <taxon>Fungi incertae sedis</taxon>
        <taxon>Mucoromycota</taxon>
        <taxon>Glomeromycotina</taxon>
        <taxon>Glomeromycetes</taxon>
        <taxon>Diversisporales</taxon>
        <taxon>Gigasporaceae</taxon>
        <taxon>Gigaspora</taxon>
    </lineage>
</organism>
<gene>
    <name evidence="8" type="ORF">GMARGA_LOCUS29035</name>
</gene>
<comment type="catalytic activity">
    <reaction evidence="5 6">
        <text>D-xylulose + ATP = D-xylulose 5-phosphate + ADP + H(+)</text>
        <dbReference type="Rhea" id="RHEA:10964"/>
        <dbReference type="ChEBI" id="CHEBI:15378"/>
        <dbReference type="ChEBI" id="CHEBI:17140"/>
        <dbReference type="ChEBI" id="CHEBI:30616"/>
        <dbReference type="ChEBI" id="CHEBI:57737"/>
        <dbReference type="ChEBI" id="CHEBI:456216"/>
        <dbReference type="EC" id="2.7.1.17"/>
    </reaction>
</comment>
<feature type="non-terminal residue" evidence="8">
    <location>
        <position position="1"/>
    </location>
</feature>
<evidence type="ECO:0000313" key="8">
    <source>
        <dbReference type="EMBL" id="CAG8826138.1"/>
    </source>
</evidence>
<dbReference type="InterPro" id="IPR043129">
    <property type="entry name" value="ATPase_NBD"/>
</dbReference>
<keyword evidence="9" id="KW-1185">Reference proteome</keyword>
<evidence type="ECO:0000256" key="3">
    <source>
        <dbReference type="ARBA" id="ARBA00022679"/>
    </source>
</evidence>
<dbReference type="InterPro" id="IPR018485">
    <property type="entry name" value="FGGY_C"/>
</dbReference>
<evidence type="ECO:0000259" key="7">
    <source>
        <dbReference type="Pfam" id="PF02782"/>
    </source>
</evidence>
<dbReference type="Gene3D" id="3.30.420.40">
    <property type="match status" value="3"/>
</dbReference>
<dbReference type="Proteomes" id="UP000789901">
    <property type="component" value="Unassembled WGS sequence"/>
</dbReference>
<evidence type="ECO:0000256" key="6">
    <source>
        <dbReference type="RuleBase" id="RU367058"/>
    </source>
</evidence>
<sequence>LSTQALKLTAINDNCHVIYEESVHFDNEFGDKYGIKNGVITNENVVTCPTMMWVESIDLLLEKLQSQKFPFFKVKVISGAGQQHGSVYWSITSQSTLNSLNPSYSLATQLKSNKAFTITNSPTWQDSSTSLQCKNLEKLIGGPDVLALISGSKGFERFTVSSFLASIFLGDFAPIDIADGSGMNLLDINTKNWDDRLLDICGKYSTNTCENDVKFGEELKVKLGVPESDGLKVLGNISDYFVKSYGFSNDCKIIPFTGDNPATLLSLQLSPGDVVISLGTSDTVLFYTTKPRPTLESHTLCHPINKDLYISMLCYKNGSLTREYVRDFYYNNCKRDNENVSNSAKWKWFNEILSASSPDPKKYGYYFVHQEIIPFAKGIYRFFNKNMVEDFKDMPESNIRTVVESQFMSMKLRVDQLLTDDRNVDKEFGLIKKVLVVGGASKNNEILQVLADVFGVQVWRFNAINSASLGAAIKARLAYSKFMNNNRLDININEMLEDGNELVAQPRQENTAIYKSMMKDYLELEQIVIELQKIS</sequence>
<comment type="caution">
    <text evidence="8">The sequence shown here is derived from an EMBL/GenBank/DDBJ whole genome shotgun (WGS) entry which is preliminary data.</text>
</comment>
<keyword evidence="2 6" id="KW-0859">Xylose metabolism</keyword>
<comment type="similarity">
    <text evidence="1 6">Belongs to the FGGY kinase family.</text>
</comment>
<dbReference type="PANTHER" id="PTHR10196">
    <property type="entry name" value="SUGAR KINASE"/>
    <property type="match status" value="1"/>
</dbReference>
<feature type="domain" description="Carbohydrate kinase FGGY C-terminal" evidence="7">
    <location>
        <begin position="275"/>
        <end position="478"/>
    </location>
</feature>
<evidence type="ECO:0000256" key="1">
    <source>
        <dbReference type="ARBA" id="ARBA00009156"/>
    </source>
</evidence>
<evidence type="ECO:0000256" key="5">
    <source>
        <dbReference type="ARBA" id="ARBA00048885"/>
    </source>
</evidence>
<name>A0ABN7WC43_GIGMA</name>
<comment type="function">
    <text evidence="6">Highly specific D-xylulose kinase which participates in the catabolism of xylose. Xylose is a major component of hemicelluloses such as xylan. Most fungi utilize D-xylose via three enzymatic reactions, xylose reductase (XR), xylitol dehydrogenase (XDH), and xylulokinase, to form xylulose 5-phosphate, which enters pentose phosphate pathway.</text>
</comment>
<keyword evidence="6" id="KW-0067">ATP-binding</keyword>
<evidence type="ECO:0000313" key="9">
    <source>
        <dbReference type="Proteomes" id="UP000789901"/>
    </source>
</evidence>
<keyword evidence="6" id="KW-0547">Nucleotide-binding</keyword>
<dbReference type="SUPFAM" id="SSF53067">
    <property type="entry name" value="Actin-like ATPase domain"/>
    <property type="match status" value="2"/>
</dbReference>
<dbReference type="EC" id="2.7.1.17" evidence="6"/>
<protein>
    <recommendedName>
        <fullName evidence="6">Xylulose kinase</fullName>
        <ecNumber evidence="6">2.7.1.17</ecNumber>
    </recommendedName>
</protein>
<dbReference type="Pfam" id="PF02782">
    <property type="entry name" value="FGGY_C"/>
    <property type="match status" value="1"/>
</dbReference>
<evidence type="ECO:0000256" key="2">
    <source>
        <dbReference type="ARBA" id="ARBA00022629"/>
    </source>
</evidence>